<dbReference type="EMBL" id="FRAJ01000007">
    <property type="protein sequence ID" value="SHK02838.1"/>
    <property type="molecule type" value="Genomic_DNA"/>
</dbReference>
<dbReference type="InterPro" id="IPR036631">
    <property type="entry name" value="MGMT_N_sf"/>
</dbReference>
<protein>
    <recommendedName>
        <fullName evidence="9">Methylated-DNA--protein-cysteine methyltransferase</fullName>
        <ecNumber evidence="9">2.1.1.63</ecNumber>
    </recommendedName>
    <alternativeName>
        <fullName evidence="9">6-O-methylguanine-DNA methyltransferase</fullName>
        <shortName evidence="9">MGMT</shortName>
    </alternativeName>
    <alternativeName>
        <fullName evidence="9">O-6-methylguanine-DNA-alkyltransferase</fullName>
    </alternativeName>
</protein>
<evidence type="ECO:0000256" key="1">
    <source>
        <dbReference type="ARBA" id="ARBA00001286"/>
    </source>
</evidence>
<evidence type="ECO:0000313" key="12">
    <source>
        <dbReference type="EMBL" id="SHK02838.1"/>
    </source>
</evidence>
<feature type="domain" description="Methylguanine DNA methyltransferase ribonuclease-like" evidence="11">
    <location>
        <begin position="19"/>
        <end position="79"/>
    </location>
</feature>
<dbReference type="SUPFAM" id="SSF53155">
    <property type="entry name" value="Methylated DNA-protein cysteine methyltransferase domain"/>
    <property type="match status" value="1"/>
</dbReference>
<dbReference type="RefSeq" id="WP_242945049.1">
    <property type="nucleotide sequence ID" value="NZ_FRAJ01000007.1"/>
</dbReference>
<proteinExistence type="inferred from homology"/>
<dbReference type="HAMAP" id="MF_00772">
    <property type="entry name" value="OGT"/>
    <property type="match status" value="1"/>
</dbReference>
<evidence type="ECO:0000256" key="5">
    <source>
        <dbReference type="ARBA" id="ARBA00022679"/>
    </source>
</evidence>
<comment type="catalytic activity">
    <reaction evidence="8 9">
        <text>a 6-O-methyl-2'-deoxyguanosine in DNA + L-cysteinyl-[protein] = S-methyl-L-cysteinyl-[protein] + a 2'-deoxyguanosine in DNA</text>
        <dbReference type="Rhea" id="RHEA:24000"/>
        <dbReference type="Rhea" id="RHEA-COMP:10131"/>
        <dbReference type="Rhea" id="RHEA-COMP:10132"/>
        <dbReference type="Rhea" id="RHEA-COMP:11367"/>
        <dbReference type="Rhea" id="RHEA-COMP:11368"/>
        <dbReference type="ChEBI" id="CHEBI:29950"/>
        <dbReference type="ChEBI" id="CHEBI:82612"/>
        <dbReference type="ChEBI" id="CHEBI:85445"/>
        <dbReference type="ChEBI" id="CHEBI:85448"/>
        <dbReference type="EC" id="2.1.1.63"/>
    </reaction>
</comment>
<comment type="catalytic activity">
    <reaction evidence="1 9">
        <text>a 4-O-methyl-thymidine in DNA + L-cysteinyl-[protein] = a thymidine in DNA + S-methyl-L-cysteinyl-[protein]</text>
        <dbReference type="Rhea" id="RHEA:53428"/>
        <dbReference type="Rhea" id="RHEA-COMP:10131"/>
        <dbReference type="Rhea" id="RHEA-COMP:10132"/>
        <dbReference type="Rhea" id="RHEA-COMP:13555"/>
        <dbReference type="Rhea" id="RHEA-COMP:13556"/>
        <dbReference type="ChEBI" id="CHEBI:29950"/>
        <dbReference type="ChEBI" id="CHEBI:82612"/>
        <dbReference type="ChEBI" id="CHEBI:137386"/>
        <dbReference type="ChEBI" id="CHEBI:137387"/>
        <dbReference type="EC" id="2.1.1.63"/>
    </reaction>
</comment>
<dbReference type="PANTHER" id="PTHR10815">
    <property type="entry name" value="METHYLATED-DNA--PROTEIN-CYSTEINE METHYLTRANSFERASE"/>
    <property type="match status" value="1"/>
</dbReference>
<evidence type="ECO:0000256" key="7">
    <source>
        <dbReference type="ARBA" id="ARBA00023204"/>
    </source>
</evidence>
<dbReference type="PANTHER" id="PTHR10815:SF13">
    <property type="entry name" value="METHYLATED-DNA--PROTEIN-CYSTEINE METHYLTRANSFERASE"/>
    <property type="match status" value="1"/>
</dbReference>
<sequence length="164" mass="19127">MCIECNYMQRIGNENNVVYLDSPIGFIEIQSNEGKIISLDFVEEKKYKEKFCPILEEAKRQLKEYFNRQRKEFNLPIKLKGTDFQKKVWNELIKIPYGKTCSYKDIAKRIGNKNASRAVGNANNKNKIAIIIPCHRVVGSDGRLVGYEAGLWRKKWLLEHEKSL</sequence>
<evidence type="ECO:0000256" key="8">
    <source>
        <dbReference type="ARBA" id="ARBA00049348"/>
    </source>
</evidence>
<dbReference type="Pfam" id="PF01035">
    <property type="entry name" value="DNA_binding_1"/>
    <property type="match status" value="1"/>
</dbReference>
<keyword evidence="7 9" id="KW-0234">DNA repair</keyword>
<keyword evidence="13" id="KW-1185">Reference proteome</keyword>
<dbReference type="PROSITE" id="PS00374">
    <property type="entry name" value="MGMT"/>
    <property type="match status" value="1"/>
</dbReference>
<keyword evidence="5 9" id="KW-0808">Transferase</keyword>
<feature type="domain" description="Methylated-DNA-[protein]-cysteine S-methyltransferase DNA binding" evidence="10">
    <location>
        <begin position="83"/>
        <end position="162"/>
    </location>
</feature>
<evidence type="ECO:0000256" key="9">
    <source>
        <dbReference type="HAMAP-Rule" id="MF_00772"/>
    </source>
</evidence>
<dbReference type="InterPro" id="IPR008332">
    <property type="entry name" value="MethylG_MeTrfase_N"/>
</dbReference>
<dbReference type="GO" id="GO:0006307">
    <property type="term" value="P:DNA alkylation repair"/>
    <property type="evidence" value="ECO:0007669"/>
    <property type="project" value="UniProtKB-UniRule"/>
</dbReference>
<keyword evidence="4 9" id="KW-0489">Methyltransferase</keyword>
<dbReference type="InterPro" id="IPR036217">
    <property type="entry name" value="MethylDNA_cys_MeTrfase_DNAb"/>
</dbReference>
<dbReference type="GO" id="GO:0005737">
    <property type="term" value="C:cytoplasm"/>
    <property type="evidence" value="ECO:0007669"/>
    <property type="project" value="UniProtKB-SubCell"/>
</dbReference>
<organism evidence="12 13">
    <name type="scientific">Caminicella sporogenes DSM 14501</name>
    <dbReference type="NCBI Taxonomy" id="1121266"/>
    <lineage>
        <taxon>Bacteria</taxon>
        <taxon>Bacillati</taxon>
        <taxon>Bacillota</taxon>
        <taxon>Clostridia</taxon>
        <taxon>Peptostreptococcales</taxon>
        <taxon>Caminicellaceae</taxon>
        <taxon>Caminicella</taxon>
    </lineage>
</organism>
<dbReference type="InterPro" id="IPR023546">
    <property type="entry name" value="MGMT"/>
</dbReference>
<evidence type="ECO:0000259" key="11">
    <source>
        <dbReference type="Pfam" id="PF02870"/>
    </source>
</evidence>
<comment type="subcellular location">
    <subcellularLocation>
        <location evidence="9">Cytoplasm</location>
    </subcellularLocation>
</comment>
<dbReference type="InterPro" id="IPR014048">
    <property type="entry name" value="MethylDNA_cys_MeTrfase_DNA-bd"/>
</dbReference>
<dbReference type="CDD" id="cd06445">
    <property type="entry name" value="ATase"/>
    <property type="match status" value="1"/>
</dbReference>
<comment type="similarity">
    <text evidence="2 9">Belongs to the MGMT family.</text>
</comment>
<dbReference type="Gene3D" id="3.30.160.70">
    <property type="entry name" value="Methylated DNA-protein cysteine methyltransferase domain"/>
    <property type="match status" value="1"/>
</dbReference>
<dbReference type="InterPro" id="IPR001497">
    <property type="entry name" value="MethylDNA_cys_MeTrfase_AS"/>
</dbReference>
<dbReference type="GO" id="GO:0003908">
    <property type="term" value="F:methylated-DNA-[protein]-cysteine S-methyltransferase activity"/>
    <property type="evidence" value="ECO:0007669"/>
    <property type="project" value="UniProtKB-UniRule"/>
</dbReference>
<comment type="function">
    <text evidence="9">Involved in the cellular defense against the biological effects of O6-methylguanine (O6-MeG) and O4-methylthymine (O4-MeT) in DNA. Repairs the methylated nucleobase in DNA by stoichiometrically transferring the methyl group to a cysteine residue in the enzyme. This is a suicide reaction: the enzyme is irreversibly inactivated.</text>
</comment>
<evidence type="ECO:0000256" key="6">
    <source>
        <dbReference type="ARBA" id="ARBA00022763"/>
    </source>
</evidence>
<dbReference type="InterPro" id="IPR036388">
    <property type="entry name" value="WH-like_DNA-bd_sf"/>
</dbReference>
<keyword evidence="6 9" id="KW-0227">DNA damage</keyword>
<evidence type="ECO:0000256" key="3">
    <source>
        <dbReference type="ARBA" id="ARBA00022490"/>
    </source>
</evidence>
<accession>A0A1M6P4I7</accession>
<dbReference type="SUPFAM" id="SSF46767">
    <property type="entry name" value="Methylated DNA-protein cysteine methyltransferase, C-terminal domain"/>
    <property type="match status" value="1"/>
</dbReference>
<evidence type="ECO:0000256" key="4">
    <source>
        <dbReference type="ARBA" id="ARBA00022603"/>
    </source>
</evidence>
<feature type="active site" description="Nucleophile; methyl group acceptor" evidence="9">
    <location>
        <position position="134"/>
    </location>
</feature>
<dbReference type="FunFam" id="1.10.10.10:FF:000214">
    <property type="entry name" value="Methylated-DNA--protein-cysteine methyltransferase"/>
    <property type="match status" value="1"/>
</dbReference>
<dbReference type="AlphaFoldDB" id="A0A1M6P4I7"/>
<comment type="miscellaneous">
    <text evidence="9">This enzyme catalyzes only one turnover and therefore is not strictly catalytic. According to one definition, an enzyme is a biocatalyst that acts repeatedly and over many reaction cycles.</text>
</comment>
<gene>
    <name evidence="12" type="ORF">SAMN02745883_01103</name>
</gene>
<dbReference type="Gene3D" id="1.10.10.10">
    <property type="entry name" value="Winged helix-like DNA-binding domain superfamily/Winged helix DNA-binding domain"/>
    <property type="match status" value="1"/>
</dbReference>
<dbReference type="Proteomes" id="UP000184082">
    <property type="component" value="Unassembled WGS sequence"/>
</dbReference>
<dbReference type="GO" id="GO:0032259">
    <property type="term" value="P:methylation"/>
    <property type="evidence" value="ECO:0007669"/>
    <property type="project" value="UniProtKB-KW"/>
</dbReference>
<dbReference type="Pfam" id="PF02870">
    <property type="entry name" value="Methyltransf_1N"/>
    <property type="match status" value="1"/>
</dbReference>
<keyword evidence="3 9" id="KW-0963">Cytoplasm</keyword>
<dbReference type="NCBIfam" id="TIGR00589">
    <property type="entry name" value="ogt"/>
    <property type="match status" value="1"/>
</dbReference>
<reference evidence="12 13" key="1">
    <citation type="submission" date="2016-11" db="EMBL/GenBank/DDBJ databases">
        <authorList>
            <person name="Jaros S."/>
            <person name="Januszkiewicz K."/>
            <person name="Wedrychowicz H."/>
        </authorList>
    </citation>
    <scope>NUCLEOTIDE SEQUENCE [LARGE SCALE GENOMIC DNA]</scope>
    <source>
        <strain evidence="12 13">DSM 14501</strain>
    </source>
</reference>
<evidence type="ECO:0000313" key="13">
    <source>
        <dbReference type="Proteomes" id="UP000184082"/>
    </source>
</evidence>
<name>A0A1M6P4I7_9FIRM</name>
<evidence type="ECO:0000259" key="10">
    <source>
        <dbReference type="Pfam" id="PF01035"/>
    </source>
</evidence>
<dbReference type="EC" id="2.1.1.63" evidence="9"/>
<dbReference type="STRING" id="1121266.SAMN02745883_01103"/>
<evidence type="ECO:0000256" key="2">
    <source>
        <dbReference type="ARBA" id="ARBA00008711"/>
    </source>
</evidence>